<evidence type="ECO:0000256" key="6">
    <source>
        <dbReference type="ARBA" id="ARBA00022759"/>
    </source>
</evidence>
<dbReference type="PANTHER" id="PTHR10642:SF26">
    <property type="entry name" value="RIBONUCLEASE H1"/>
    <property type="match status" value="1"/>
</dbReference>
<keyword evidence="7" id="KW-0378">Hydrolase</keyword>
<dbReference type="InterPro" id="IPR050092">
    <property type="entry name" value="RNase_H"/>
</dbReference>
<protein>
    <recommendedName>
        <fullName evidence="3">ribonuclease H</fullName>
        <ecNumber evidence="3">3.1.26.4</ecNumber>
    </recommendedName>
</protein>
<feature type="compositionally biased region" description="Basic residues" evidence="8">
    <location>
        <begin position="11"/>
        <end position="27"/>
    </location>
</feature>
<dbReference type="GeneID" id="81360396"/>
<dbReference type="SUPFAM" id="SSF53098">
    <property type="entry name" value="Ribonuclease H-like"/>
    <property type="match status" value="1"/>
</dbReference>
<dbReference type="Pfam" id="PF00075">
    <property type="entry name" value="RNase_H"/>
    <property type="match status" value="1"/>
</dbReference>
<gene>
    <name evidence="10" type="ORF">N7532_008926</name>
</gene>
<evidence type="ECO:0000256" key="8">
    <source>
        <dbReference type="SAM" id="MobiDB-lite"/>
    </source>
</evidence>
<evidence type="ECO:0000313" key="11">
    <source>
        <dbReference type="Proteomes" id="UP001149074"/>
    </source>
</evidence>
<reference evidence="10" key="1">
    <citation type="submission" date="2022-11" db="EMBL/GenBank/DDBJ databases">
        <authorList>
            <person name="Petersen C."/>
        </authorList>
    </citation>
    <scope>NUCLEOTIDE SEQUENCE</scope>
    <source>
        <strain evidence="10">IBT 30761</strain>
    </source>
</reference>
<dbReference type="EC" id="3.1.26.4" evidence="3"/>
<dbReference type="InterPro" id="IPR002156">
    <property type="entry name" value="RNaseH_domain"/>
</dbReference>
<dbReference type="PANTHER" id="PTHR10642">
    <property type="entry name" value="RIBONUCLEASE H1"/>
    <property type="match status" value="1"/>
</dbReference>
<dbReference type="GO" id="GO:0003676">
    <property type="term" value="F:nucleic acid binding"/>
    <property type="evidence" value="ECO:0007669"/>
    <property type="project" value="InterPro"/>
</dbReference>
<evidence type="ECO:0000256" key="1">
    <source>
        <dbReference type="ARBA" id="ARBA00000077"/>
    </source>
</evidence>
<comment type="catalytic activity">
    <reaction evidence="1">
        <text>Endonucleolytic cleavage to 5'-phosphomonoester.</text>
        <dbReference type="EC" id="3.1.26.4"/>
    </reaction>
</comment>
<dbReference type="CDD" id="cd09276">
    <property type="entry name" value="Rnase_HI_RT_non_LTR"/>
    <property type="match status" value="1"/>
</dbReference>
<evidence type="ECO:0000259" key="9">
    <source>
        <dbReference type="PROSITE" id="PS50879"/>
    </source>
</evidence>
<evidence type="ECO:0000256" key="7">
    <source>
        <dbReference type="ARBA" id="ARBA00022801"/>
    </source>
</evidence>
<accession>A0A9W9K2Z6</accession>
<name>A0A9W9K2Z6_9EURO</name>
<reference evidence="10" key="2">
    <citation type="journal article" date="2023" name="IMA Fungus">
        <title>Comparative genomic study of the Penicillium genus elucidates a diverse pangenome and 15 lateral gene transfer events.</title>
        <authorList>
            <person name="Petersen C."/>
            <person name="Sorensen T."/>
            <person name="Nielsen M.R."/>
            <person name="Sondergaard T.E."/>
            <person name="Sorensen J.L."/>
            <person name="Fitzpatrick D.A."/>
            <person name="Frisvad J.C."/>
            <person name="Nielsen K.L."/>
        </authorList>
    </citation>
    <scope>NUCLEOTIDE SEQUENCE</scope>
    <source>
        <strain evidence="10">IBT 30761</strain>
    </source>
</reference>
<keyword evidence="6" id="KW-0255">Endonuclease</keyword>
<dbReference type="PROSITE" id="PS50879">
    <property type="entry name" value="RNASE_H_1"/>
    <property type="match status" value="1"/>
</dbReference>
<dbReference type="RefSeq" id="XP_056472223.1">
    <property type="nucleotide sequence ID" value="XM_056621417.1"/>
</dbReference>
<feature type="domain" description="RNase H type-1" evidence="9">
    <location>
        <begin position="94"/>
        <end position="247"/>
    </location>
</feature>
<comment type="caution">
    <text evidence="10">The sequence shown here is derived from an EMBL/GenBank/DDBJ whole genome shotgun (WGS) entry which is preliminary data.</text>
</comment>
<feature type="region of interest" description="Disordered" evidence="8">
    <location>
        <begin position="1"/>
        <end position="44"/>
    </location>
</feature>
<evidence type="ECO:0000256" key="5">
    <source>
        <dbReference type="ARBA" id="ARBA00022723"/>
    </source>
</evidence>
<dbReference type="InterPro" id="IPR036397">
    <property type="entry name" value="RNaseH_sf"/>
</dbReference>
<dbReference type="OrthoDB" id="3548481at2759"/>
<keyword evidence="4" id="KW-0540">Nuclease</keyword>
<dbReference type="EMBL" id="JAPQKI010000009">
    <property type="protein sequence ID" value="KAJ5090242.1"/>
    <property type="molecule type" value="Genomic_DNA"/>
</dbReference>
<dbReference type="GO" id="GO:0046872">
    <property type="term" value="F:metal ion binding"/>
    <property type="evidence" value="ECO:0007669"/>
    <property type="project" value="UniProtKB-KW"/>
</dbReference>
<dbReference type="GO" id="GO:0004523">
    <property type="term" value="F:RNA-DNA hybrid ribonuclease activity"/>
    <property type="evidence" value="ECO:0007669"/>
    <property type="project" value="UniProtKB-EC"/>
</dbReference>
<sequence>MSGLPEFPFSARRRRGPHNRPGRRAARRIAAAGTSSLPPPPPSARAPPYIAWAKSVPDFAGTVIVHQGPGTKLRKISAGDLAQATESMPLEENGQVRHMFFTDASVAGRSSSPLEPMGRWPALAVVWRSPRYPRWNGQAFPGSGRTADNTGVLELEAVGKALQLAYSRVAGDQREHRHSHLVLVFTDSQTAIDRLSLVPFAPDVKNVQHWGQRLVDRGAELELHYVPGHRDISGNEVADQLAKAAANCLADGRSLSEARVRDLDWFQA</sequence>
<dbReference type="AlphaFoldDB" id="A0A9W9K2Z6"/>
<evidence type="ECO:0000313" key="10">
    <source>
        <dbReference type="EMBL" id="KAJ5090242.1"/>
    </source>
</evidence>
<dbReference type="InterPro" id="IPR012337">
    <property type="entry name" value="RNaseH-like_sf"/>
</dbReference>
<dbReference type="GO" id="GO:0043137">
    <property type="term" value="P:DNA replication, removal of RNA primer"/>
    <property type="evidence" value="ECO:0007669"/>
    <property type="project" value="TreeGrafter"/>
</dbReference>
<evidence type="ECO:0000256" key="2">
    <source>
        <dbReference type="ARBA" id="ARBA00005300"/>
    </source>
</evidence>
<keyword evidence="11" id="KW-1185">Reference proteome</keyword>
<proteinExistence type="inferred from homology"/>
<dbReference type="Proteomes" id="UP001149074">
    <property type="component" value="Unassembled WGS sequence"/>
</dbReference>
<organism evidence="10 11">
    <name type="scientific">Penicillium argentinense</name>
    <dbReference type="NCBI Taxonomy" id="1131581"/>
    <lineage>
        <taxon>Eukaryota</taxon>
        <taxon>Fungi</taxon>
        <taxon>Dikarya</taxon>
        <taxon>Ascomycota</taxon>
        <taxon>Pezizomycotina</taxon>
        <taxon>Eurotiomycetes</taxon>
        <taxon>Eurotiomycetidae</taxon>
        <taxon>Eurotiales</taxon>
        <taxon>Aspergillaceae</taxon>
        <taxon>Penicillium</taxon>
    </lineage>
</organism>
<evidence type="ECO:0000256" key="3">
    <source>
        <dbReference type="ARBA" id="ARBA00012180"/>
    </source>
</evidence>
<dbReference type="Gene3D" id="3.30.420.10">
    <property type="entry name" value="Ribonuclease H-like superfamily/Ribonuclease H"/>
    <property type="match status" value="1"/>
</dbReference>
<evidence type="ECO:0000256" key="4">
    <source>
        <dbReference type="ARBA" id="ARBA00022722"/>
    </source>
</evidence>
<comment type="similarity">
    <text evidence="2">Belongs to the RNase H family.</text>
</comment>
<keyword evidence="5" id="KW-0479">Metal-binding</keyword>